<dbReference type="PROSITE" id="PS00395">
    <property type="entry name" value="ALANINE_RACEMASE"/>
    <property type="match status" value="1"/>
</dbReference>
<feature type="compositionally biased region" description="Acidic residues" evidence="4">
    <location>
        <begin position="173"/>
        <end position="190"/>
    </location>
</feature>
<dbReference type="SUPFAM" id="SSF51419">
    <property type="entry name" value="PLP-binding barrel"/>
    <property type="match status" value="2"/>
</dbReference>
<dbReference type="Gene3D" id="3.20.20.10">
    <property type="entry name" value="Alanine racemase"/>
    <property type="match status" value="1"/>
</dbReference>
<accession>A0A9N8DPK0</accession>
<dbReference type="GO" id="GO:0008784">
    <property type="term" value="F:alanine racemase activity"/>
    <property type="evidence" value="ECO:0007669"/>
    <property type="project" value="TreeGrafter"/>
</dbReference>
<dbReference type="Proteomes" id="UP001153069">
    <property type="component" value="Unassembled WGS sequence"/>
</dbReference>
<protein>
    <submittedName>
        <fullName evidence="6">Alanine racemase 2</fullName>
    </submittedName>
</protein>
<gene>
    <name evidence="6" type="ORF">SEMRO_195_G083200.1</name>
</gene>
<evidence type="ECO:0000256" key="4">
    <source>
        <dbReference type="SAM" id="MobiDB-lite"/>
    </source>
</evidence>
<keyword evidence="7" id="KW-1185">Reference proteome</keyword>
<proteinExistence type="predicted"/>
<dbReference type="Pfam" id="PF01168">
    <property type="entry name" value="Ala_racemase_N"/>
    <property type="match status" value="1"/>
</dbReference>
<evidence type="ECO:0000313" key="6">
    <source>
        <dbReference type="EMBL" id="CAB9504380.1"/>
    </source>
</evidence>
<dbReference type="SUPFAM" id="SSF50621">
    <property type="entry name" value="Alanine racemase C-terminal domain-like"/>
    <property type="match status" value="1"/>
</dbReference>
<comment type="cofactor">
    <cofactor evidence="1">
        <name>pyridoxal 5'-phosphate</name>
        <dbReference type="ChEBI" id="CHEBI:597326"/>
    </cofactor>
</comment>
<dbReference type="PANTHER" id="PTHR30511:SF3">
    <property type="entry name" value="LYSINE RACEMASE"/>
    <property type="match status" value="1"/>
</dbReference>
<dbReference type="Pfam" id="PF00842">
    <property type="entry name" value="Ala_racemase_C"/>
    <property type="match status" value="1"/>
</dbReference>
<organism evidence="6 7">
    <name type="scientific">Seminavis robusta</name>
    <dbReference type="NCBI Taxonomy" id="568900"/>
    <lineage>
        <taxon>Eukaryota</taxon>
        <taxon>Sar</taxon>
        <taxon>Stramenopiles</taxon>
        <taxon>Ochrophyta</taxon>
        <taxon>Bacillariophyta</taxon>
        <taxon>Bacillariophyceae</taxon>
        <taxon>Bacillariophycidae</taxon>
        <taxon>Naviculales</taxon>
        <taxon>Naviculaceae</taxon>
        <taxon>Seminavis</taxon>
    </lineage>
</organism>
<reference evidence="6" key="1">
    <citation type="submission" date="2020-06" db="EMBL/GenBank/DDBJ databases">
        <authorList>
            <consortium name="Plant Systems Biology data submission"/>
        </authorList>
    </citation>
    <scope>NUCLEOTIDE SEQUENCE</scope>
    <source>
        <strain evidence="6">D6</strain>
    </source>
</reference>
<dbReference type="GO" id="GO:0030170">
    <property type="term" value="F:pyridoxal phosphate binding"/>
    <property type="evidence" value="ECO:0007669"/>
    <property type="project" value="TreeGrafter"/>
</dbReference>
<feature type="domain" description="Alanine racemase C-terminal" evidence="5">
    <location>
        <begin position="351"/>
        <end position="494"/>
    </location>
</feature>
<dbReference type="EMBL" id="CAICTM010000194">
    <property type="protein sequence ID" value="CAB9504380.1"/>
    <property type="molecule type" value="Genomic_DNA"/>
</dbReference>
<dbReference type="GO" id="GO:0005829">
    <property type="term" value="C:cytosol"/>
    <property type="evidence" value="ECO:0007669"/>
    <property type="project" value="TreeGrafter"/>
</dbReference>
<dbReference type="AlphaFoldDB" id="A0A9N8DPK0"/>
<feature type="region of interest" description="Disordered" evidence="4">
    <location>
        <begin position="161"/>
        <end position="191"/>
    </location>
</feature>
<evidence type="ECO:0000313" key="7">
    <source>
        <dbReference type="Proteomes" id="UP001153069"/>
    </source>
</evidence>
<evidence type="ECO:0000256" key="2">
    <source>
        <dbReference type="ARBA" id="ARBA00022898"/>
    </source>
</evidence>
<evidence type="ECO:0000256" key="3">
    <source>
        <dbReference type="ARBA" id="ARBA00023235"/>
    </source>
</evidence>
<dbReference type="OrthoDB" id="186866at2759"/>
<name>A0A9N8DPK0_9STRA</name>
<evidence type="ECO:0000256" key="1">
    <source>
        <dbReference type="ARBA" id="ARBA00001933"/>
    </source>
</evidence>
<dbReference type="InterPro" id="IPR020622">
    <property type="entry name" value="Ala_racemase_pyridoxalP-BS"/>
</dbReference>
<keyword evidence="2" id="KW-0663">Pyridoxal phosphate</keyword>
<keyword evidence="3" id="KW-0413">Isomerase</keyword>
<dbReference type="SMART" id="SM01005">
    <property type="entry name" value="Ala_racemase_C"/>
    <property type="match status" value="1"/>
</dbReference>
<dbReference type="Gene3D" id="2.40.37.10">
    <property type="entry name" value="Lyase, Ornithine Decarboxylase, Chain A, domain 1"/>
    <property type="match status" value="1"/>
</dbReference>
<comment type="caution">
    <text evidence="6">The sequence shown here is derived from an EMBL/GenBank/DDBJ whole genome shotgun (WGS) entry which is preliminary data.</text>
</comment>
<dbReference type="InterPro" id="IPR000821">
    <property type="entry name" value="Ala_racemase"/>
</dbReference>
<dbReference type="InterPro" id="IPR009006">
    <property type="entry name" value="Ala_racemase/Decarboxylase_C"/>
</dbReference>
<evidence type="ECO:0000259" key="5">
    <source>
        <dbReference type="SMART" id="SM01005"/>
    </source>
</evidence>
<sequence>MVHRIEEEHAAAMESLGGMSAQVTMDFDQAVANMAYLSTAFNSDKWTVCPVVKGDAYGHGTALYGRASAAVPAIHSLCFVDDWEAEVVRTDTENPKANEFDLVRIRPSTNANLEAGIDLGVTEVLGNRDQLASLTYVMNMQGGRRKLLGRGLQSGGFDVFSAEGPDPVFPAPGEEDETEEEEETGAEDDAGTLAKKVQINIDTSMARSGFWPWDASDPTDEIRSYVNDILSSHPGYVITGLMTHMGQEGKEWVEEKVSMFLNAVCPIADELAQMQPGVPITIHYANTRTIALMLGDGEPWECDEDSLSEEGLAQIRYMVRPGKGVFGLLPPGVLADGAPTDGSLEENLKPVLSFRTKIATISRVAEGRLLGYGTTTLVRDSIVATLPIGWADGYPMRVYENYGNGTTDARMVVYKEDDDDWRCVVPVMRNPNMNLMVLDLTDCPYFVETPEPWTPNDFTVEVYGSNEVTAVDVARWGNLPSPSLACTRVGKSLVPDIHVDVLCGGELCEDVDDIKGKHCRK</sequence>
<dbReference type="PANTHER" id="PTHR30511">
    <property type="entry name" value="ALANINE RACEMASE"/>
    <property type="match status" value="1"/>
</dbReference>
<dbReference type="InterPro" id="IPR001608">
    <property type="entry name" value="Ala_racemase_N"/>
</dbReference>
<dbReference type="InterPro" id="IPR011079">
    <property type="entry name" value="Ala_racemase_C"/>
</dbReference>
<dbReference type="InterPro" id="IPR029066">
    <property type="entry name" value="PLP-binding_barrel"/>
</dbReference>